<keyword evidence="4" id="KW-1185">Reference proteome</keyword>
<evidence type="ECO:0000259" key="2">
    <source>
        <dbReference type="Pfam" id="PF00535"/>
    </source>
</evidence>
<dbReference type="RefSeq" id="WP_164448571.1">
    <property type="nucleotide sequence ID" value="NZ_SAIY01000006.1"/>
</dbReference>
<reference evidence="3 4" key="1">
    <citation type="submission" date="2020-02" db="EMBL/GenBank/DDBJ databases">
        <title>Draft Genome Sequence of Verrucosispora sp. Strain CWR15, Isolated from Gulf of Mexico Sponge.</title>
        <authorList>
            <person name="Kennedy S.J."/>
            <person name="Cella E."/>
            <person name="Azarian T."/>
            <person name="Baker B.J."/>
            <person name="Shaw L.N."/>
        </authorList>
    </citation>
    <scope>NUCLEOTIDE SEQUENCE [LARGE SCALE GENOMIC DNA]</scope>
    <source>
        <strain evidence="3 4">CWR15</strain>
    </source>
</reference>
<evidence type="ECO:0000313" key="4">
    <source>
        <dbReference type="Proteomes" id="UP000478148"/>
    </source>
</evidence>
<feature type="compositionally biased region" description="Low complexity" evidence="1">
    <location>
        <begin position="314"/>
        <end position="323"/>
    </location>
</feature>
<keyword evidence="3" id="KW-0808">Transferase</keyword>
<evidence type="ECO:0000313" key="3">
    <source>
        <dbReference type="EMBL" id="NGM14689.1"/>
    </source>
</evidence>
<organism evidence="3 4">
    <name type="scientific">Verrucosispora sioxanthis</name>
    <dbReference type="NCBI Taxonomy" id="2499994"/>
    <lineage>
        <taxon>Bacteria</taxon>
        <taxon>Bacillati</taxon>
        <taxon>Actinomycetota</taxon>
        <taxon>Actinomycetes</taxon>
        <taxon>Micromonosporales</taxon>
        <taxon>Micromonosporaceae</taxon>
        <taxon>Micromonospora</taxon>
    </lineage>
</organism>
<feature type="domain" description="Glycosyltransferase 2-like" evidence="2">
    <location>
        <begin position="8"/>
        <end position="117"/>
    </location>
</feature>
<dbReference type="InterPro" id="IPR029044">
    <property type="entry name" value="Nucleotide-diphossugar_trans"/>
</dbReference>
<dbReference type="AlphaFoldDB" id="A0A6M1L916"/>
<dbReference type="InterPro" id="IPR050834">
    <property type="entry name" value="Glycosyltransf_2"/>
</dbReference>
<dbReference type="CDD" id="cd00761">
    <property type="entry name" value="Glyco_tranf_GTA_type"/>
    <property type="match status" value="1"/>
</dbReference>
<protein>
    <submittedName>
        <fullName evidence="3">Glycosyltransferase family 2 protein</fullName>
    </submittedName>
</protein>
<proteinExistence type="predicted"/>
<dbReference type="Gene3D" id="3.90.550.10">
    <property type="entry name" value="Spore Coat Polysaccharide Biosynthesis Protein SpsA, Chain A"/>
    <property type="match status" value="1"/>
</dbReference>
<dbReference type="PANTHER" id="PTHR43685">
    <property type="entry name" value="GLYCOSYLTRANSFERASE"/>
    <property type="match status" value="1"/>
</dbReference>
<gene>
    <name evidence="3" type="ORF">ENC19_19525</name>
</gene>
<dbReference type="GO" id="GO:0016740">
    <property type="term" value="F:transferase activity"/>
    <property type="evidence" value="ECO:0007669"/>
    <property type="project" value="UniProtKB-KW"/>
</dbReference>
<dbReference type="Pfam" id="PF00535">
    <property type="entry name" value="Glycos_transf_2"/>
    <property type="match status" value="1"/>
</dbReference>
<dbReference type="InterPro" id="IPR001173">
    <property type="entry name" value="Glyco_trans_2-like"/>
</dbReference>
<dbReference type="SUPFAM" id="SSF53448">
    <property type="entry name" value="Nucleotide-diphospho-sugar transferases"/>
    <property type="match status" value="1"/>
</dbReference>
<dbReference type="PANTHER" id="PTHR43685:SF11">
    <property type="entry name" value="GLYCOSYLTRANSFERASE TAGX-RELATED"/>
    <property type="match status" value="1"/>
</dbReference>
<dbReference type="Proteomes" id="UP000478148">
    <property type="component" value="Unassembled WGS sequence"/>
</dbReference>
<sequence>MPSTPEVSVVVPTFARPALVSRAVRSALAQTVTDIEVIVVVDGPDEDTGKALAEIGDPRLRVVELPGKGGAPNARNTGVREARAPWTALLDDDDEWLPTKLAAQLELARSATVGSPIIASRLINKTPRAEFVMPRRLPEPGEPICEYLTLRRGLFHGDGFIQTSTIMAPTELLRRVPFTVGLRRQQELDWTVRAMSHPDVDLLIAAEPLVLWHQDEDRPRISLSSPWEAQLEWLRGIRPLITPRAYAAITMSIISSMAAPTRSFRVFRLLLAEARRHGRPGLVDYLTFLQIWLLPPQLRHRVRDRILGRGRRGGPASPGRSASTEADVGRRAPGGAATDPAGTAAGTSTGTAGTAGTAGIGADVRR</sequence>
<dbReference type="EMBL" id="SAIY01000006">
    <property type="protein sequence ID" value="NGM14689.1"/>
    <property type="molecule type" value="Genomic_DNA"/>
</dbReference>
<feature type="region of interest" description="Disordered" evidence="1">
    <location>
        <begin position="308"/>
        <end position="366"/>
    </location>
</feature>
<evidence type="ECO:0000256" key="1">
    <source>
        <dbReference type="SAM" id="MobiDB-lite"/>
    </source>
</evidence>
<comment type="caution">
    <text evidence="3">The sequence shown here is derived from an EMBL/GenBank/DDBJ whole genome shotgun (WGS) entry which is preliminary data.</text>
</comment>
<name>A0A6M1L916_9ACTN</name>
<accession>A0A6M1L916</accession>
<feature type="compositionally biased region" description="Low complexity" evidence="1">
    <location>
        <begin position="331"/>
        <end position="366"/>
    </location>
</feature>